<accession>A0AAE8ZW20</accession>
<gene>
    <name evidence="2" type="ORF">L3Y34_013094</name>
</gene>
<evidence type="ECO:0000256" key="1">
    <source>
        <dbReference type="SAM" id="MobiDB-lite"/>
    </source>
</evidence>
<sequence>MSKPPKIASSDSTLGSNSTLEFYTRFDVHAHGLNVFQSEAFLLIDRLTCKAQTVEEHDFVRKHLLEQDKGTMFRRGSQILRYVRRTHSRSSRRGDETSYLLPSTFETI</sequence>
<reference evidence="2 3" key="1">
    <citation type="submission" date="2022-05" db="EMBL/GenBank/DDBJ databases">
        <title>Chromosome-level reference genomes for two strains of Caenorhabditis briggsae: an improved platform for comparative genomics.</title>
        <authorList>
            <person name="Stevens L."/>
            <person name="Andersen E.C."/>
        </authorList>
    </citation>
    <scope>NUCLEOTIDE SEQUENCE [LARGE SCALE GENOMIC DNA]</scope>
    <source>
        <strain evidence="2">QX1410_ONT</strain>
        <tissue evidence="2">Whole-organism</tissue>
    </source>
</reference>
<proteinExistence type="predicted"/>
<evidence type="ECO:0000313" key="2">
    <source>
        <dbReference type="EMBL" id="ULT84211.1"/>
    </source>
</evidence>
<dbReference type="Proteomes" id="UP000827892">
    <property type="component" value="Chromosome X"/>
</dbReference>
<protein>
    <submittedName>
        <fullName evidence="2">Uncharacterized protein</fullName>
    </submittedName>
</protein>
<dbReference type="AlphaFoldDB" id="A0AAE8ZW20"/>
<organism evidence="2 3">
    <name type="scientific">Caenorhabditis briggsae</name>
    <dbReference type="NCBI Taxonomy" id="6238"/>
    <lineage>
        <taxon>Eukaryota</taxon>
        <taxon>Metazoa</taxon>
        <taxon>Ecdysozoa</taxon>
        <taxon>Nematoda</taxon>
        <taxon>Chromadorea</taxon>
        <taxon>Rhabditida</taxon>
        <taxon>Rhabditina</taxon>
        <taxon>Rhabditomorpha</taxon>
        <taxon>Rhabditoidea</taxon>
        <taxon>Rhabditidae</taxon>
        <taxon>Peloderinae</taxon>
        <taxon>Caenorhabditis</taxon>
    </lineage>
</organism>
<feature type="region of interest" description="Disordered" evidence="1">
    <location>
        <begin position="85"/>
        <end position="108"/>
    </location>
</feature>
<evidence type="ECO:0000313" key="3">
    <source>
        <dbReference type="Proteomes" id="UP000827892"/>
    </source>
</evidence>
<dbReference type="EMBL" id="CP090896">
    <property type="protein sequence ID" value="ULT84211.1"/>
    <property type="molecule type" value="Genomic_DNA"/>
</dbReference>
<name>A0AAE8ZW20_CAEBR</name>